<accession>A0ABP8D1E4</accession>
<keyword evidence="2" id="KW-1185">Reference proteome</keyword>
<reference evidence="2" key="1">
    <citation type="journal article" date="2019" name="Int. J. Syst. Evol. Microbiol.">
        <title>The Global Catalogue of Microorganisms (GCM) 10K type strain sequencing project: providing services to taxonomists for standard genome sequencing and annotation.</title>
        <authorList>
            <consortium name="The Broad Institute Genomics Platform"/>
            <consortium name="The Broad Institute Genome Sequencing Center for Infectious Disease"/>
            <person name="Wu L."/>
            <person name="Ma J."/>
        </authorList>
    </citation>
    <scope>NUCLEOTIDE SEQUENCE [LARGE SCALE GENOMIC DNA]</scope>
    <source>
        <strain evidence="2">JCM 17441</strain>
    </source>
</reference>
<organism evidence="1 2">
    <name type="scientific">Dactylosporangium darangshiense</name>
    <dbReference type="NCBI Taxonomy" id="579108"/>
    <lineage>
        <taxon>Bacteria</taxon>
        <taxon>Bacillati</taxon>
        <taxon>Actinomycetota</taxon>
        <taxon>Actinomycetes</taxon>
        <taxon>Micromonosporales</taxon>
        <taxon>Micromonosporaceae</taxon>
        <taxon>Dactylosporangium</taxon>
    </lineage>
</organism>
<dbReference type="EMBL" id="BAABAT010000003">
    <property type="protein sequence ID" value="GAA4245967.1"/>
    <property type="molecule type" value="Genomic_DNA"/>
</dbReference>
<protein>
    <submittedName>
        <fullName evidence="1">Uncharacterized protein</fullName>
    </submittedName>
</protein>
<proteinExistence type="predicted"/>
<evidence type="ECO:0000313" key="2">
    <source>
        <dbReference type="Proteomes" id="UP001500620"/>
    </source>
</evidence>
<gene>
    <name evidence="1" type="ORF">GCM10022255_015400</name>
</gene>
<name>A0ABP8D1E4_9ACTN</name>
<dbReference type="Proteomes" id="UP001500620">
    <property type="component" value="Unassembled WGS sequence"/>
</dbReference>
<sequence>MPLLVLPLMTFGRYTVRSIVAKRDWLGQVPYVYRMISAARGQEEPAQPVCSGALLFVCSLIVADQASMIAMALVA</sequence>
<evidence type="ECO:0000313" key="1">
    <source>
        <dbReference type="EMBL" id="GAA4245967.1"/>
    </source>
</evidence>
<comment type="caution">
    <text evidence="1">The sequence shown here is derived from an EMBL/GenBank/DDBJ whole genome shotgun (WGS) entry which is preliminary data.</text>
</comment>